<evidence type="ECO:0000313" key="1">
    <source>
        <dbReference type="EMBL" id="KAK1863172.1"/>
    </source>
</evidence>
<organism evidence="1 2">
    <name type="scientific">Pyropia yezoensis</name>
    <name type="common">Susabi-nori</name>
    <name type="synonym">Porphyra yezoensis</name>
    <dbReference type="NCBI Taxonomy" id="2788"/>
    <lineage>
        <taxon>Eukaryota</taxon>
        <taxon>Rhodophyta</taxon>
        <taxon>Bangiophyceae</taxon>
        <taxon>Bangiales</taxon>
        <taxon>Bangiaceae</taxon>
        <taxon>Pyropia</taxon>
    </lineage>
</organism>
<keyword evidence="2" id="KW-1185">Reference proteome</keyword>
<sequence>MSARSTEDGLRAVAMPPRQPAATYPRSPPPLPAETHAAAVGDSSGSQGRWQSKERRRPAVVAMATADGDARALFGMAGCRQVRPRSGRRGQPVPQRAACPALPLARRLPPLPPPPAPPPCGCWPPLMPAVAAPARQW</sequence>
<evidence type="ECO:0000313" key="2">
    <source>
        <dbReference type="Proteomes" id="UP000798662"/>
    </source>
</evidence>
<protein>
    <submittedName>
        <fullName evidence="1">Uncharacterized protein</fullName>
    </submittedName>
</protein>
<name>A0ACC3C038_PYRYE</name>
<gene>
    <name evidence="1" type="ORF">I4F81_005734</name>
</gene>
<comment type="caution">
    <text evidence="1">The sequence shown here is derived from an EMBL/GenBank/DDBJ whole genome shotgun (WGS) entry which is preliminary data.</text>
</comment>
<proteinExistence type="predicted"/>
<dbReference type="EMBL" id="CM020619">
    <property type="protein sequence ID" value="KAK1863172.1"/>
    <property type="molecule type" value="Genomic_DNA"/>
</dbReference>
<dbReference type="Proteomes" id="UP000798662">
    <property type="component" value="Chromosome 2"/>
</dbReference>
<accession>A0ACC3C038</accession>
<reference evidence="1" key="1">
    <citation type="submission" date="2019-11" db="EMBL/GenBank/DDBJ databases">
        <title>Nori genome reveals adaptations in red seaweeds to the harsh intertidal environment.</title>
        <authorList>
            <person name="Wang D."/>
            <person name="Mao Y."/>
        </authorList>
    </citation>
    <scope>NUCLEOTIDE SEQUENCE</scope>
    <source>
        <tissue evidence="1">Gametophyte</tissue>
    </source>
</reference>